<dbReference type="SUPFAM" id="SSF52833">
    <property type="entry name" value="Thioredoxin-like"/>
    <property type="match status" value="1"/>
</dbReference>
<comment type="similarity">
    <text evidence="1">Belongs to the thioredoxin family. DsbA subfamily.</text>
</comment>
<dbReference type="RefSeq" id="WP_195004310.1">
    <property type="nucleotide sequence ID" value="NZ_JADLQN010000005.1"/>
</dbReference>
<proteinExistence type="inferred from homology"/>
<dbReference type="EMBL" id="JADLQN010000005">
    <property type="protein sequence ID" value="MBF6357471.1"/>
    <property type="molecule type" value="Genomic_DNA"/>
</dbReference>
<keyword evidence="3" id="KW-0560">Oxidoreductase</keyword>
<keyword evidence="6" id="KW-1133">Transmembrane helix</keyword>
<gene>
    <name evidence="8" type="ORF">IU449_23470</name>
</gene>
<feature type="transmembrane region" description="Helical" evidence="6">
    <location>
        <begin position="23"/>
        <end position="46"/>
    </location>
</feature>
<comment type="caution">
    <text evidence="8">The sequence shown here is derived from an EMBL/GenBank/DDBJ whole genome shotgun (WGS) entry which is preliminary data.</text>
</comment>
<organism evidence="8 9">
    <name type="scientific">Nocardia higoensis</name>
    <dbReference type="NCBI Taxonomy" id="228599"/>
    <lineage>
        <taxon>Bacteria</taxon>
        <taxon>Bacillati</taxon>
        <taxon>Actinomycetota</taxon>
        <taxon>Actinomycetes</taxon>
        <taxon>Mycobacteriales</taxon>
        <taxon>Nocardiaceae</taxon>
        <taxon>Nocardia</taxon>
    </lineage>
</organism>
<evidence type="ECO:0000313" key="9">
    <source>
        <dbReference type="Proteomes" id="UP000707731"/>
    </source>
</evidence>
<sequence>MSNNPGRRNLLHEADRADRRRKIAIQAGVAVVLIALIAAIGISIAMRGDDGPAATPTIPAPSDPVAGAVTGSITDSGAVRVGKDNARVTVRVVADLQCPACKNFEAAYGKVLEDAVNSGVAAVEYNVISFLDRASTNEYSSRAANAAYCVAEQDPAKFQGWLGRMYAQQPAEGGPGHTDEQLVAIAVEAGYTDAVAGCIEDRTYATFVSDKTQAVFGEGVNSTPTVFVDGKKITPTELEQAIAEAAAGQ</sequence>
<evidence type="ECO:0000256" key="4">
    <source>
        <dbReference type="ARBA" id="ARBA00023157"/>
    </source>
</evidence>
<reference evidence="8 9" key="1">
    <citation type="submission" date="2020-10" db="EMBL/GenBank/DDBJ databases">
        <title>Identification of Nocardia species via Next-generation sequencing and recognition of intraspecies genetic diversity.</title>
        <authorList>
            <person name="Li P."/>
            <person name="Li P."/>
            <person name="Lu B."/>
        </authorList>
    </citation>
    <scope>NUCLEOTIDE SEQUENCE [LARGE SCALE GENOMIC DNA]</scope>
    <source>
        <strain evidence="8 9">BJ06-0143</strain>
    </source>
</reference>
<keyword evidence="4" id="KW-1015">Disulfide bond</keyword>
<evidence type="ECO:0000313" key="8">
    <source>
        <dbReference type="EMBL" id="MBF6357471.1"/>
    </source>
</evidence>
<keyword evidence="2" id="KW-0732">Signal</keyword>
<dbReference type="Pfam" id="PF13462">
    <property type="entry name" value="Thioredoxin_4"/>
    <property type="match status" value="1"/>
</dbReference>
<protein>
    <submittedName>
        <fullName evidence="8">Thioredoxin domain-containing protein</fullName>
    </submittedName>
</protein>
<dbReference type="Gene3D" id="3.40.30.10">
    <property type="entry name" value="Glutaredoxin"/>
    <property type="match status" value="1"/>
</dbReference>
<dbReference type="InterPro" id="IPR036249">
    <property type="entry name" value="Thioredoxin-like_sf"/>
</dbReference>
<feature type="domain" description="Thioredoxin-like fold" evidence="7">
    <location>
        <begin position="78"/>
        <end position="239"/>
    </location>
</feature>
<evidence type="ECO:0000256" key="1">
    <source>
        <dbReference type="ARBA" id="ARBA00005791"/>
    </source>
</evidence>
<keyword evidence="5" id="KW-0676">Redox-active center</keyword>
<evidence type="ECO:0000256" key="5">
    <source>
        <dbReference type="ARBA" id="ARBA00023284"/>
    </source>
</evidence>
<keyword evidence="6" id="KW-0472">Membrane</keyword>
<evidence type="ECO:0000256" key="6">
    <source>
        <dbReference type="SAM" id="Phobius"/>
    </source>
</evidence>
<evidence type="ECO:0000259" key="7">
    <source>
        <dbReference type="Pfam" id="PF13462"/>
    </source>
</evidence>
<keyword evidence="9" id="KW-1185">Reference proteome</keyword>
<accession>A0ABS0DG71</accession>
<keyword evidence="6" id="KW-0812">Transmembrane</keyword>
<dbReference type="Proteomes" id="UP000707731">
    <property type="component" value="Unassembled WGS sequence"/>
</dbReference>
<evidence type="ECO:0000256" key="2">
    <source>
        <dbReference type="ARBA" id="ARBA00022729"/>
    </source>
</evidence>
<name>A0ABS0DG71_9NOCA</name>
<dbReference type="InterPro" id="IPR012336">
    <property type="entry name" value="Thioredoxin-like_fold"/>
</dbReference>
<dbReference type="PANTHER" id="PTHR13887">
    <property type="entry name" value="GLUTATHIONE S-TRANSFERASE KAPPA"/>
    <property type="match status" value="1"/>
</dbReference>
<dbReference type="PANTHER" id="PTHR13887:SF14">
    <property type="entry name" value="DISULFIDE BOND FORMATION PROTEIN D"/>
    <property type="match status" value="1"/>
</dbReference>
<evidence type="ECO:0000256" key="3">
    <source>
        <dbReference type="ARBA" id="ARBA00023002"/>
    </source>
</evidence>